<dbReference type="OrthoDB" id="40710at10239"/>
<evidence type="ECO:0000313" key="2">
    <source>
        <dbReference type="Proteomes" id="UP000029780"/>
    </source>
</evidence>
<accession>D2XA30</accession>
<name>D2XA30_GBMV</name>
<organism evidence="1 2">
    <name type="scientific">Marseillevirus marseillevirus</name>
    <name type="common">GBM</name>
    <dbReference type="NCBI Taxonomy" id="694581"/>
    <lineage>
        <taxon>Viruses</taxon>
        <taxon>Varidnaviria</taxon>
        <taxon>Bamfordvirae</taxon>
        <taxon>Nucleocytoviricota</taxon>
        <taxon>Megaviricetes</taxon>
        <taxon>Pimascovirales</taxon>
        <taxon>Pimascovirales incertae sedis</taxon>
        <taxon>Marseilleviridae</taxon>
        <taxon>Marseillevirus</taxon>
        <taxon>Marseillevirus massiliense</taxon>
    </lineage>
</organism>
<protein>
    <submittedName>
        <fullName evidence="1">Uncharacterized protein</fullName>
    </submittedName>
</protein>
<dbReference type="EMBL" id="GU071086">
    <property type="protein sequence ID" value="ADB03807.1"/>
    <property type="molecule type" value="Genomic_DNA"/>
</dbReference>
<evidence type="ECO:0000313" key="1">
    <source>
        <dbReference type="EMBL" id="ADB03807.1"/>
    </source>
</evidence>
<organismHost>
    <name type="scientific">Acanthamoeba</name>
    <dbReference type="NCBI Taxonomy" id="5754"/>
</organismHost>
<gene>
    <name evidence="1" type="ORF">MAR_ORF014</name>
</gene>
<keyword evidence="2" id="KW-1185">Reference proteome</keyword>
<dbReference type="GeneID" id="8746252"/>
<reference evidence="1 2" key="1">
    <citation type="journal article" date="2009" name="Proc. Natl. Acad. Sci. U.S.A.">
        <title>Giant Marseillevirus highlights the role of amoebae as a melting pot in emergence of chimeric microorganisms.</title>
        <authorList>
            <person name="Boyer M."/>
            <person name="Yutin N."/>
            <person name="Pagnier I."/>
            <person name="Barrassi L."/>
            <person name="Fournous G."/>
            <person name="Espinosa L."/>
            <person name="Robert C."/>
            <person name="Azza S."/>
            <person name="Sun S."/>
            <person name="Rossmann M.G."/>
            <person name="Suzan-Monti M."/>
            <person name="La Scola B."/>
            <person name="Koonin E.V."/>
            <person name="Raoult D."/>
        </authorList>
    </citation>
    <scope>NUCLEOTIDE SEQUENCE [LARGE SCALE GENOMIC DNA]</scope>
    <source>
        <strain evidence="1 2">T19</strain>
    </source>
</reference>
<dbReference type="Proteomes" id="UP000029780">
    <property type="component" value="Segment"/>
</dbReference>
<dbReference type="KEGG" id="vg:8746252"/>
<sequence>MSFVQIVAQQVQDYLDIETMCSQEREHFREMREQERRDWISIELMCVQQQIEEIKRELQELLDMDSC</sequence>
<proteinExistence type="predicted"/>
<dbReference type="RefSeq" id="YP_003406769.1">
    <property type="nucleotide sequence ID" value="NC_013756.1"/>
</dbReference>